<dbReference type="OrthoDB" id="3176554at2"/>
<dbReference type="Gene3D" id="1.10.10.10">
    <property type="entry name" value="Winged helix-like DNA-binding domain superfamily/Winged helix DNA-binding domain"/>
    <property type="match status" value="1"/>
</dbReference>
<dbReference type="InterPro" id="IPR036388">
    <property type="entry name" value="WH-like_DNA-bd_sf"/>
</dbReference>
<dbReference type="InterPro" id="IPR036390">
    <property type="entry name" value="WH_DNA-bd_sf"/>
</dbReference>
<dbReference type="GO" id="GO:0032993">
    <property type="term" value="C:protein-DNA complex"/>
    <property type="evidence" value="ECO:0007669"/>
    <property type="project" value="TreeGrafter"/>
</dbReference>
<dbReference type="AlphaFoldDB" id="A0A5N0ECZ4"/>
<dbReference type="Pfam" id="PF03466">
    <property type="entry name" value="LysR_substrate"/>
    <property type="match status" value="1"/>
</dbReference>
<dbReference type="InterPro" id="IPR005119">
    <property type="entry name" value="LysR_subst-bd"/>
</dbReference>
<organism evidence="7 8">
    <name type="scientific">Nocardia colli</name>
    <dbReference type="NCBI Taxonomy" id="2545717"/>
    <lineage>
        <taxon>Bacteria</taxon>
        <taxon>Bacillati</taxon>
        <taxon>Actinomycetota</taxon>
        <taxon>Actinomycetes</taxon>
        <taxon>Mycobacteriales</taxon>
        <taxon>Nocardiaceae</taxon>
        <taxon>Nocardia</taxon>
    </lineage>
</organism>
<dbReference type="SUPFAM" id="SSF53850">
    <property type="entry name" value="Periplasmic binding protein-like II"/>
    <property type="match status" value="1"/>
</dbReference>
<comment type="similarity">
    <text evidence="1">Belongs to the LysR transcriptional regulatory family.</text>
</comment>
<dbReference type="Gene3D" id="3.40.190.10">
    <property type="entry name" value="Periplasmic binding protein-like II"/>
    <property type="match status" value="2"/>
</dbReference>
<evidence type="ECO:0000256" key="2">
    <source>
        <dbReference type="ARBA" id="ARBA00023015"/>
    </source>
</evidence>
<sequence>MAQMEIHHLLRYFLTVARELDFTKAAQALQMSVPPLSRRIKALETELGEALFERSTRHVRLTPTGARLVPLAASIVTDFDALRERLSTPDDRPIDVRLAVPELLGTEISHRLTTAMTELAPEYAFALEQMRSADIGAGLRSRHIDLALSHIPSSGSGVESVVIATEPVGVLVESTRFEGRTSLRVADLRGFTHIQGPKHWELALGDRAETTLSGAGISAGRGRFKTLDGMLMMLRQTRGFIVAPFDSEGLHAVDRAEFRFLPVEDLNLDVRTALLWRTGDERFARLAAELTARLPG</sequence>
<keyword evidence="8" id="KW-1185">Reference proteome</keyword>
<evidence type="ECO:0000256" key="3">
    <source>
        <dbReference type="ARBA" id="ARBA00023125"/>
    </source>
</evidence>
<feature type="domain" description="HTH lysR-type" evidence="6">
    <location>
        <begin position="8"/>
        <end position="62"/>
    </location>
</feature>
<dbReference type="PROSITE" id="PS50931">
    <property type="entry name" value="HTH_LYSR"/>
    <property type="match status" value="1"/>
</dbReference>
<proteinExistence type="inferred from homology"/>
<dbReference type="GO" id="GO:0003700">
    <property type="term" value="F:DNA-binding transcription factor activity"/>
    <property type="evidence" value="ECO:0007669"/>
    <property type="project" value="InterPro"/>
</dbReference>
<gene>
    <name evidence="7" type="ORF">F3087_21295</name>
</gene>
<dbReference type="PANTHER" id="PTHR30346">
    <property type="entry name" value="TRANSCRIPTIONAL DUAL REGULATOR HCAR-RELATED"/>
    <property type="match status" value="1"/>
</dbReference>
<keyword evidence="2" id="KW-0805">Transcription regulation</keyword>
<reference evidence="7 8" key="1">
    <citation type="submission" date="2019-09" db="EMBL/GenBank/DDBJ databases">
        <authorList>
            <person name="Wang X."/>
        </authorList>
    </citation>
    <scope>NUCLEOTIDE SEQUENCE [LARGE SCALE GENOMIC DNA]</scope>
    <source>
        <strain evidence="7 8">CICC 11023</strain>
    </source>
</reference>
<dbReference type="SUPFAM" id="SSF46785">
    <property type="entry name" value="Winged helix' DNA-binding domain"/>
    <property type="match status" value="1"/>
</dbReference>
<evidence type="ECO:0000313" key="8">
    <source>
        <dbReference type="Proteomes" id="UP000323876"/>
    </source>
</evidence>
<comment type="caution">
    <text evidence="7">The sequence shown here is derived from an EMBL/GenBank/DDBJ whole genome shotgun (WGS) entry which is preliminary data.</text>
</comment>
<name>A0A5N0ECZ4_9NOCA</name>
<keyword evidence="4" id="KW-0010">Activator</keyword>
<evidence type="ECO:0000313" key="7">
    <source>
        <dbReference type="EMBL" id="KAA8886766.1"/>
    </source>
</evidence>
<evidence type="ECO:0000256" key="1">
    <source>
        <dbReference type="ARBA" id="ARBA00009437"/>
    </source>
</evidence>
<dbReference type="Proteomes" id="UP000323876">
    <property type="component" value="Unassembled WGS sequence"/>
</dbReference>
<dbReference type="InterPro" id="IPR000847">
    <property type="entry name" value="LysR_HTH_N"/>
</dbReference>
<dbReference type="PANTHER" id="PTHR30346:SF0">
    <property type="entry name" value="HCA OPERON TRANSCRIPTIONAL ACTIVATOR HCAR"/>
    <property type="match status" value="1"/>
</dbReference>
<keyword evidence="3" id="KW-0238">DNA-binding</keyword>
<dbReference type="PRINTS" id="PR00039">
    <property type="entry name" value="HTHLYSR"/>
</dbReference>
<keyword evidence="5" id="KW-0804">Transcription</keyword>
<protein>
    <submittedName>
        <fullName evidence="7">LysR family transcriptional regulator</fullName>
    </submittedName>
</protein>
<evidence type="ECO:0000256" key="5">
    <source>
        <dbReference type="ARBA" id="ARBA00023163"/>
    </source>
</evidence>
<dbReference type="GO" id="GO:0003677">
    <property type="term" value="F:DNA binding"/>
    <property type="evidence" value="ECO:0007669"/>
    <property type="project" value="UniProtKB-KW"/>
</dbReference>
<accession>A0A5N0ECZ4</accession>
<dbReference type="FunFam" id="1.10.10.10:FF:000001">
    <property type="entry name" value="LysR family transcriptional regulator"/>
    <property type="match status" value="1"/>
</dbReference>
<evidence type="ECO:0000256" key="4">
    <source>
        <dbReference type="ARBA" id="ARBA00023159"/>
    </source>
</evidence>
<evidence type="ECO:0000259" key="6">
    <source>
        <dbReference type="PROSITE" id="PS50931"/>
    </source>
</evidence>
<dbReference type="Pfam" id="PF00126">
    <property type="entry name" value="HTH_1"/>
    <property type="match status" value="1"/>
</dbReference>
<dbReference type="EMBL" id="VXLC01000010">
    <property type="protein sequence ID" value="KAA8886766.1"/>
    <property type="molecule type" value="Genomic_DNA"/>
</dbReference>